<evidence type="ECO:0000313" key="1">
    <source>
        <dbReference type="EMBL" id="THU86073.1"/>
    </source>
</evidence>
<dbReference type="InterPro" id="IPR040521">
    <property type="entry name" value="KDZ"/>
</dbReference>
<name>A0A4S8LBW8_DENBC</name>
<sequence>SVCCHGLILWLADMVRGRELVKYALAMVGMALEVFGNDWIMGYDIRCSFSQTIKSSSLAPQFDKRNCRTCVNAFHGYSHNFLCELMLY</sequence>
<dbReference type="Pfam" id="PF18758">
    <property type="entry name" value="KDZ"/>
    <property type="match status" value="1"/>
</dbReference>
<proteinExistence type="predicted"/>
<organism evidence="1 2">
    <name type="scientific">Dendrothele bispora (strain CBS 962.96)</name>
    <dbReference type="NCBI Taxonomy" id="1314807"/>
    <lineage>
        <taxon>Eukaryota</taxon>
        <taxon>Fungi</taxon>
        <taxon>Dikarya</taxon>
        <taxon>Basidiomycota</taxon>
        <taxon>Agaricomycotina</taxon>
        <taxon>Agaricomycetes</taxon>
        <taxon>Agaricomycetidae</taxon>
        <taxon>Agaricales</taxon>
        <taxon>Agaricales incertae sedis</taxon>
        <taxon>Dendrothele</taxon>
    </lineage>
</organism>
<keyword evidence="2" id="KW-1185">Reference proteome</keyword>
<accession>A0A4S8LBW8</accession>
<dbReference type="AlphaFoldDB" id="A0A4S8LBW8"/>
<dbReference type="OrthoDB" id="3251205at2759"/>
<dbReference type="Proteomes" id="UP000297245">
    <property type="component" value="Unassembled WGS sequence"/>
</dbReference>
<protein>
    <submittedName>
        <fullName evidence="1">Uncharacterized protein</fullName>
    </submittedName>
</protein>
<gene>
    <name evidence="1" type="ORF">K435DRAFT_684413</name>
</gene>
<evidence type="ECO:0000313" key="2">
    <source>
        <dbReference type="Proteomes" id="UP000297245"/>
    </source>
</evidence>
<feature type="non-terminal residue" evidence="1">
    <location>
        <position position="1"/>
    </location>
</feature>
<dbReference type="EMBL" id="ML179514">
    <property type="protein sequence ID" value="THU86073.1"/>
    <property type="molecule type" value="Genomic_DNA"/>
</dbReference>
<reference evidence="1 2" key="1">
    <citation type="journal article" date="2019" name="Nat. Ecol. Evol.">
        <title>Megaphylogeny resolves global patterns of mushroom evolution.</title>
        <authorList>
            <person name="Varga T."/>
            <person name="Krizsan K."/>
            <person name="Foldi C."/>
            <person name="Dima B."/>
            <person name="Sanchez-Garcia M."/>
            <person name="Sanchez-Ramirez S."/>
            <person name="Szollosi G.J."/>
            <person name="Szarkandi J.G."/>
            <person name="Papp V."/>
            <person name="Albert L."/>
            <person name="Andreopoulos W."/>
            <person name="Angelini C."/>
            <person name="Antonin V."/>
            <person name="Barry K.W."/>
            <person name="Bougher N.L."/>
            <person name="Buchanan P."/>
            <person name="Buyck B."/>
            <person name="Bense V."/>
            <person name="Catcheside P."/>
            <person name="Chovatia M."/>
            <person name="Cooper J."/>
            <person name="Damon W."/>
            <person name="Desjardin D."/>
            <person name="Finy P."/>
            <person name="Geml J."/>
            <person name="Haridas S."/>
            <person name="Hughes K."/>
            <person name="Justo A."/>
            <person name="Karasinski D."/>
            <person name="Kautmanova I."/>
            <person name="Kiss B."/>
            <person name="Kocsube S."/>
            <person name="Kotiranta H."/>
            <person name="LaButti K.M."/>
            <person name="Lechner B.E."/>
            <person name="Liimatainen K."/>
            <person name="Lipzen A."/>
            <person name="Lukacs Z."/>
            <person name="Mihaltcheva S."/>
            <person name="Morgado L.N."/>
            <person name="Niskanen T."/>
            <person name="Noordeloos M.E."/>
            <person name="Ohm R.A."/>
            <person name="Ortiz-Santana B."/>
            <person name="Ovrebo C."/>
            <person name="Racz N."/>
            <person name="Riley R."/>
            <person name="Savchenko A."/>
            <person name="Shiryaev A."/>
            <person name="Soop K."/>
            <person name="Spirin V."/>
            <person name="Szebenyi C."/>
            <person name="Tomsovsky M."/>
            <person name="Tulloss R.E."/>
            <person name="Uehling J."/>
            <person name="Grigoriev I.V."/>
            <person name="Vagvolgyi C."/>
            <person name="Papp T."/>
            <person name="Martin F.M."/>
            <person name="Miettinen O."/>
            <person name="Hibbett D.S."/>
            <person name="Nagy L.G."/>
        </authorList>
    </citation>
    <scope>NUCLEOTIDE SEQUENCE [LARGE SCALE GENOMIC DNA]</scope>
    <source>
        <strain evidence="1 2">CBS 962.96</strain>
    </source>
</reference>